<dbReference type="AlphaFoldDB" id="A0AAE9FBP8"/>
<keyword evidence="4" id="KW-1185">Reference proteome</keyword>
<proteinExistence type="predicted"/>
<name>A0AAE9FBP8_CAEBR</name>
<feature type="transmembrane region" description="Helical" evidence="1">
    <location>
        <begin position="55"/>
        <end position="81"/>
    </location>
</feature>
<organism evidence="3 4">
    <name type="scientific">Caenorhabditis briggsae</name>
    <dbReference type="NCBI Taxonomy" id="6238"/>
    <lineage>
        <taxon>Eukaryota</taxon>
        <taxon>Metazoa</taxon>
        <taxon>Ecdysozoa</taxon>
        <taxon>Nematoda</taxon>
        <taxon>Chromadorea</taxon>
        <taxon>Rhabditida</taxon>
        <taxon>Rhabditina</taxon>
        <taxon>Rhabditomorpha</taxon>
        <taxon>Rhabditoidea</taxon>
        <taxon>Rhabditidae</taxon>
        <taxon>Peloderinae</taxon>
        <taxon>Caenorhabditis</taxon>
    </lineage>
</organism>
<keyword evidence="1" id="KW-0472">Membrane</keyword>
<sequence>MIRWVLFLALIFVLLLARSEDNGEEKSEDDVQIYDNVTIGYTRPPRLTHAQKIEIFFTAVLVYVLAGIAIIGVCSFAYCFLRPETGELVHERSRRPPNHFEGAEYQRNEENVRLNRAAAPVVPGEY</sequence>
<keyword evidence="2" id="KW-0732">Signal</keyword>
<gene>
    <name evidence="3" type="ORF">L5515_009466</name>
</gene>
<evidence type="ECO:0000313" key="3">
    <source>
        <dbReference type="EMBL" id="UMM37821.1"/>
    </source>
</evidence>
<protein>
    <submittedName>
        <fullName evidence="3">Uncharacterized protein</fullName>
    </submittedName>
</protein>
<accession>A0AAE9FBP8</accession>
<dbReference type="EMBL" id="CP092624">
    <property type="protein sequence ID" value="UMM37821.1"/>
    <property type="molecule type" value="Genomic_DNA"/>
</dbReference>
<dbReference type="Proteomes" id="UP000829354">
    <property type="component" value="Chromosome V"/>
</dbReference>
<keyword evidence="1" id="KW-1133">Transmembrane helix</keyword>
<evidence type="ECO:0000313" key="4">
    <source>
        <dbReference type="Proteomes" id="UP000829354"/>
    </source>
</evidence>
<evidence type="ECO:0000256" key="1">
    <source>
        <dbReference type="SAM" id="Phobius"/>
    </source>
</evidence>
<reference evidence="3 4" key="1">
    <citation type="submission" date="2022-04" db="EMBL/GenBank/DDBJ databases">
        <title>Chromosome-level reference genomes for two strains of Caenorhabditis briggsae: an improved platform for comparative genomics.</title>
        <authorList>
            <person name="Stevens L."/>
            <person name="Andersen E."/>
        </authorList>
    </citation>
    <scope>NUCLEOTIDE SEQUENCE [LARGE SCALE GENOMIC DNA]</scope>
    <source>
        <strain evidence="3">VX34</strain>
        <tissue evidence="3">Whole-organism</tissue>
    </source>
</reference>
<feature type="signal peptide" evidence="2">
    <location>
        <begin position="1"/>
        <end position="19"/>
    </location>
</feature>
<feature type="chain" id="PRO_5042092915" evidence="2">
    <location>
        <begin position="20"/>
        <end position="126"/>
    </location>
</feature>
<keyword evidence="1" id="KW-0812">Transmembrane</keyword>
<evidence type="ECO:0000256" key="2">
    <source>
        <dbReference type="SAM" id="SignalP"/>
    </source>
</evidence>